<dbReference type="Proteomes" id="UP000007110">
    <property type="component" value="Unassembled WGS sequence"/>
</dbReference>
<dbReference type="KEGG" id="spu:753908"/>
<dbReference type="SUPFAM" id="SSF56784">
    <property type="entry name" value="HAD-like"/>
    <property type="match status" value="1"/>
</dbReference>
<dbReference type="GeneID" id="753908"/>
<comment type="similarity">
    <text evidence="1">Belongs to the 5'(3')-deoxyribonucleotidase family.</text>
</comment>
<evidence type="ECO:0000256" key="2">
    <source>
        <dbReference type="ARBA" id="ARBA00022723"/>
    </source>
</evidence>
<dbReference type="RefSeq" id="XP_030837575.1">
    <property type="nucleotide sequence ID" value="XM_030981715.1"/>
</dbReference>
<organism evidence="7 8">
    <name type="scientific">Strongylocentrotus purpuratus</name>
    <name type="common">Purple sea urchin</name>
    <dbReference type="NCBI Taxonomy" id="7668"/>
    <lineage>
        <taxon>Eukaryota</taxon>
        <taxon>Metazoa</taxon>
        <taxon>Echinodermata</taxon>
        <taxon>Eleutherozoa</taxon>
        <taxon>Echinozoa</taxon>
        <taxon>Echinoidea</taxon>
        <taxon>Euechinoidea</taxon>
        <taxon>Echinacea</taxon>
        <taxon>Camarodonta</taxon>
        <taxon>Echinidea</taxon>
        <taxon>Strongylocentrotidae</taxon>
        <taxon>Strongylocentrotus</taxon>
    </lineage>
</organism>
<reference evidence="7" key="2">
    <citation type="submission" date="2021-01" db="UniProtKB">
        <authorList>
            <consortium name="EnsemblMetazoa"/>
        </authorList>
    </citation>
    <scope>IDENTIFICATION</scope>
</reference>
<evidence type="ECO:0000256" key="1">
    <source>
        <dbReference type="ARBA" id="ARBA00009589"/>
    </source>
</evidence>
<dbReference type="GO" id="GO:0008253">
    <property type="term" value="F:5'-nucleotidase activity"/>
    <property type="evidence" value="ECO:0000318"/>
    <property type="project" value="GO_Central"/>
</dbReference>
<proteinExistence type="inferred from homology"/>
<evidence type="ECO:0000256" key="6">
    <source>
        <dbReference type="PIRSR" id="PIRSR017434-2"/>
    </source>
</evidence>
<dbReference type="PIRSF" id="PIRSF017434">
    <property type="entry name" value="Purine_5'-nucleotidase"/>
    <property type="match status" value="1"/>
</dbReference>
<keyword evidence="2 6" id="KW-0479">Metal-binding</keyword>
<keyword evidence="3" id="KW-0378">Hydrolase</keyword>
<dbReference type="FunFam" id="3.40.50.1000:FF:000126">
    <property type="entry name" value="Cytosolic purine 5-nucleotidase"/>
    <property type="match status" value="1"/>
</dbReference>
<feature type="active site" description="Proton donor" evidence="5">
    <location>
        <position position="95"/>
    </location>
</feature>
<evidence type="ECO:0008006" key="9">
    <source>
        <dbReference type="Google" id="ProtNLM"/>
    </source>
</evidence>
<reference evidence="8" key="1">
    <citation type="submission" date="2015-02" db="EMBL/GenBank/DDBJ databases">
        <title>Genome sequencing for Strongylocentrotus purpuratus.</title>
        <authorList>
            <person name="Murali S."/>
            <person name="Liu Y."/>
            <person name="Vee V."/>
            <person name="English A."/>
            <person name="Wang M."/>
            <person name="Skinner E."/>
            <person name="Han Y."/>
            <person name="Muzny D.M."/>
            <person name="Worley K.C."/>
            <person name="Gibbs R.A."/>
        </authorList>
    </citation>
    <scope>NUCLEOTIDE SEQUENCE</scope>
</reference>
<dbReference type="InterPro" id="IPR036412">
    <property type="entry name" value="HAD-like_sf"/>
</dbReference>
<dbReference type="NCBIfam" id="TIGR02244">
    <property type="entry name" value="HAD-IG-Ncltidse"/>
    <property type="match status" value="1"/>
</dbReference>
<evidence type="ECO:0000256" key="3">
    <source>
        <dbReference type="ARBA" id="ARBA00022801"/>
    </source>
</evidence>
<feature type="binding site" evidence="6">
    <location>
        <position position="95"/>
    </location>
    <ligand>
        <name>GMP</name>
        <dbReference type="ChEBI" id="CHEBI:58115"/>
    </ligand>
</feature>
<comment type="cofactor">
    <cofactor evidence="6">
        <name>Mg(2+)</name>
        <dbReference type="ChEBI" id="CHEBI:18420"/>
    </cofactor>
    <text evidence="6">Binds 1 Mg(2+) ion per subunit.</text>
</comment>
<dbReference type="InterPro" id="IPR008380">
    <property type="entry name" value="HAD-SF_hydro_IG_5-nucl"/>
</dbReference>
<dbReference type="EnsemblMetazoa" id="XM_030981715">
    <property type="protein sequence ID" value="XP_030837575"/>
    <property type="gene ID" value="LOC753908"/>
</dbReference>
<sequence length="525" mass="60443">MASAALRSGLKITCKSPVFRRCYSKAVLYDHVIDRRISSPAKILSDSDMWDEYNSLKSYCEGFAANHGYKVDPMTVFANNEVSLDDIEVYGFDYDYTLACYNDALHHLIYKQALDNLILKKRFPPGIQDMPYNPDYPIRGLHFDTKKGVLLKVDAFHHIQLGTVRRGLQAVSNEEVIEMYGGTHIPDEMIVDRSMHGYEKGLRQLMDMFATAEMCLLVNVIEYLRTRGFDYDPEYLFHDIHNAVKEVHQSGSMHTEVANNVHEYLQMDTGIPELLQRLHDAGKQLFLITNSEFAFVNSGMSHLIGPDWANLFDIIVTQARKPQFFSDTTRPFRSIYRKTGTPSWAQVTELKKGKIYVEGNVEQFTKLTNWHGSGVLYFGDHVYSDLVEPCLKNGWRTGGIIPELDDEIEICNSLPFKRAVIWLNALQDLIEAHQVHESADCKAVVNSWIAEKHQLRMTTKSLFNQQFGSVFRTHHNYSYFTSRLCRFADIYMACVGNLRNYSLTHTFYPRRTALPHELSYNFTVQ</sequence>
<dbReference type="InterPro" id="IPR023214">
    <property type="entry name" value="HAD_sf"/>
</dbReference>
<dbReference type="PANTHER" id="PTHR12103">
    <property type="entry name" value="5'-NUCLEOTIDASE DOMAIN-CONTAINING"/>
    <property type="match status" value="1"/>
</dbReference>
<protein>
    <recommendedName>
        <fullName evidence="9">5'-nucleotidase domain-containing protein 3</fullName>
    </recommendedName>
</protein>
<feature type="binding site" evidence="6">
    <location>
        <position position="380"/>
    </location>
    <ligand>
        <name>Mg(2+)</name>
        <dbReference type="ChEBI" id="CHEBI:18420"/>
    </ligand>
</feature>
<dbReference type="Pfam" id="PF05761">
    <property type="entry name" value="5_nucleotid"/>
    <property type="match status" value="1"/>
</dbReference>
<feature type="active site" description="Nucleophile" evidence="5">
    <location>
        <position position="93"/>
    </location>
</feature>
<evidence type="ECO:0000313" key="7">
    <source>
        <dbReference type="EnsemblMetazoa" id="XP_030837575"/>
    </source>
</evidence>
<name>A0A7M7NLV9_STRPU</name>
<dbReference type="InParanoid" id="A0A7M7NLV9"/>
<accession>A0A7M7NLV9</accession>
<dbReference type="Gene3D" id="3.40.50.1000">
    <property type="entry name" value="HAD superfamily/HAD-like"/>
    <property type="match status" value="1"/>
</dbReference>
<keyword evidence="8" id="KW-1185">Reference proteome</keyword>
<dbReference type="FunCoup" id="A0A7M7NLV9">
    <property type="interactions" value="1241"/>
</dbReference>
<dbReference type="PANTHER" id="PTHR12103:SF12">
    <property type="entry name" value="FI20020P1"/>
    <property type="match status" value="1"/>
</dbReference>
<dbReference type="InterPro" id="IPR016695">
    <property type="entry name" value="Pur_nucleotidase"/>
</dbReference>
<dbReference type="OrthoDB" id="409330at2759"/>
<dbReference type="OMA" id="LWARGNR"/>
<dbReference type="GO" id="GO:0046872">
    <property type="term" value="F:metal ion binding"/>
    <property type="evidence" value="ECO:0007669"/>
    <property type="project" value="UniProtKB-KW"/>
</dbReference>
<evidence type="ECO:0000256" key="4">
    <source>
        <dbReference type="ARBA" id="ARBA00022842"/>
    </source>
</evidence>
<evidence type="ECO:0000256" key="5">
    <source>
        <dbReference type="PIRSR" id="PIRSR017434-1"/>
    </source>
</evidence>
<keyword evidence="4 6" id="KW-0460">Magnesium</keyword>
<feature type="binding site" evidence="6">
    <location>
        <position position="93"/>
    </location>
    <ligand>
        <name>Mg(2+)</name>
        <dbReference type="ChEBI" id="CHEBI:18420"/>
    </ligand>
</feature>
<dbReference type="AlphaFoldDB" id="A0A7M7NLV9"/>
<evidence type="ECO:0000313" key="8">
    <source>
        <dbReference type="Proteomes" id="UP000007110"/>
    </source>
</evidence>